<sequence length="122" mass="13827">MKDPCKVVNELCSKPIPKVKKGTMNSYYKRNVIDINGLCVIVENGDSPIEPPSNRYTAFIDNPNIGIGFKRLIQEGFKVEARIKLIDYRWEVLGFKVSEPEPSVTKEDVKAQESEYLLGGDY</sequence>
<comment type="caution">
    <text evidence="1">The sequence shown here is derived from an EMBL/GenBank/DDBJ whole genome shotgun (WGS) entry which is preliminary data.</text>
</comment>
<proteinExistence type="predicted"/>
<protein>
    <submittedName>
        <fullName evidence="1">Uncharacterized protein</fullName>
    </submittedName>
</protein>
<dbReference type="EMBL" id="JAIOUQ010000016">
    <property type="protein sequence ID" value="MBZ2166976.1"/>
    <property type="molecule type" value="Genomic_DNA"/>
</dbReference>
<dbReference type="Proteomes" id="UP000825933">
    <property type="component" value="Unassembled WGS sequence"/>
</dbReference>
<evidence type="ECO:0000313" key="1">
    <source>
        <dbReference type="EMBL" id="MBZ2166976.1"/>
    </source>
</evidence>
<reference evidence="2" key="1">
    <citation type="journal article" date="2022" name="Microbiol. Resour. Announc.">
        <title>Draft Genome Sequence of a Methanogenic Archaeon from West Spitsbergen Permafrost.</title>
        <authorList>
            <person name="Trubitsyn V."/>
            <person name="Rivkina E."/>
            <person name="Shcherbakova V."/>
        </authorList>
    </citation>
    <scope>NUCLEOTIDE SEQUENCE [LARGE SCALE GENOMIC DNA]</scope>
    <source>
        <strain evidence="2">VT</strain>
    </source>
</reference>
<dbReference type="RefSeq" id="WP_223792510.1">
    <property type="nucleotide sequence ID" value="NZ_JAIOUQ010000016.1"/>
</dbReference>
<accession>A0A8T5UYG9</accession>
<evidence type="ECO:0000313" key="2">
    <source>
        <dbReference type="Proteomes" id="UP000825933"/>
    </source>
</evidence>
<organism evidence="1 2">
    <name type="scientific">Methanobacterium spitsbergense</name>
    <dbReference type="NCBI Taxonomy" id="2874285"/>
    <lineage>
        <taxon>Archaea</taxon>
        <taxon>Methanobacteriati</taxon>
        <taxon>Methanobacteriota</taxon>
        <taxon>Methanomada group</taxon>
        <taxon>Methanobacteria</taxon>
        <taxon>Methanobacteriales</taxon>
        <taxon>Methanobacteriaceae</taxon>
        <taxon>Methanobacterium</taxon>
    </lineage>
</organism>
<keyword evidence="2" id="KW-1185">Reference proteome</keyword>
<dbReference type="AlphaFoldDB" id="A0A8T5UYG9"/>
<name>A0A8T5UYG9_9EURY</name>
<gene>
    <name evidence="1" type="ORF">K8N75_13105</name>
</gene>